<dbReference type="RefSeq" id="WP_338257791.1">
    <property type="nucleotide sequence ID" value="NZ_BSRI01000002.1"/>
</dbReference>
<comment type="similarity">
    <text evidence="1">Belongs to the glycosyl hydrolase 25 family.</text>
</comment>
<evidence type="ECO:0000256" key="3">
    <source>
        <dbReference type="ARBA" id="ARBA00023295"/>
    </source>
</evidence>
<dbReference type="Pfam" id="PF01183">
    <property type="entry name" value="Glyco_hydro_25"/>
    <property type="match status" value="1"/>
</dbReference>
<dbReference type="PROSITE" id="PS51904">
    <property type="entry name" value="GLYCOSYL_HYDROL_F25_2"/>
    <property type="match status" value="1"/>
</dbReference>
<reference evidence="4 5" key="1">
    <citation type="submission" date="2023-02" db="EMBL/GenBank/DDBJ databases">
        <title>Dictyobacter halimunensis sp. nov., a new member of the class Ktedonobacteria from forest soil in a geothermal area.</title>
        <authorList>
            <person name="Rachmania M.K."/>
            <person name="Ningsih F."/>
            <person name="Sakai Y."/>
            <person name="Yabe S."/>
            <person name="Yokota A."/>
            <person name="Sjamsuridzal W."/>
        </authorList>
    </citation>
    <scope>NUCLEOTIDE SEQUENCE [LARGE SCALE GENOMIC DNA]</scope>
    <source>
        <strain evidence="4 5">S3.2.2.5</strain>
    </source>
</reference>
<comment type="caution">
    <text evidence="4">The sequence shown here is derived from an EMBL/GenBank/DDBJ whole genome shotgun (WGS) entry which is preliminary data.</text>
</comment>
<dbReference type="EMBL" id="BSRI01000002">
    <property type="protein sequence ID" value="GLV60658.1"/>
    <property type="molecule type" value="Genomic_DNA"/>
</dbReference>
<keyword evidence="3" id="KW-0326">Glycosidase</keyword>
<evidence type="ECO:0000256" key="1">
    <source>
        <dbReference type="ARBA" id="ARBA00010646"/>
    </source>
</evidence>
<keyword evidence="2" id="KW-0378">Hydrolase</keyword>
<accession>A0ABQ6G744</accession>
<dbReference type="InterPro" id="IPR018077">
    <property type="entry name" value="Glyco_hydro_fam25_subgr"/>
</dbReference>
<keyword evidence="5" id="KW-1185">Reference proteome</keyword>
<dbReference type="InterPro" id="IPR017853">
    <property type="entry name" value="GH"/>
</dbReference>
<dbReference type="PANTHER" id="PTHR34135:SF2">
    <property type="entry name" value="LYSOZYME"/>
    <property type="match status" value="1"/>
</dbReference>
<gene>
    <name evidence="4" type="primary">acm</name>
    <name evidence="4" type="ORF">KDH_74770</name>
</gene>
<dbReference type="SMART" id="SM00641">
    <property type="entry name" value="Glyco_25"/>
    <property type="match status" value="1"/>
</dbReference>
<evidence type="ECO:0000256" key="2">
    <source>
        <dbReference type="ARBA" id="ARBA00022801"/>
    </source>
</evidence>
<name>A0ABQ6G744_9CHLR</name>
<sequence length="240" mass="27910">MRWQAWKKRLWLPGVLALLCLLTLALLLYTGTIWPNTLFVSDYGVRGIDVSSYQGRIDWESVARSGQCSFVFIKATEGRSYKDAYFQANWRGTREQGLLRGAYHFYTDYRTGGEQANNFISMVPKEAGMLPPVLDLEVSGADHSSMLRELKTFLGRLRQYYGIRPIIYTDRSRYAEYIEGNFDDYTIWIRDVYTPVQWSSVQRWTFWQYNSRGHVTGIPGYVDLNVFSGKRQQLDDIAIE</sequence>
<dbReference type="InterPro" id="IPR002053">
    <property type="entry name" value="Glyco_hydro_25"/>
</dbReference>
<protein>
    <submittedName>
        <fullName evidence="4">Lysozyme</fullName>
    </submittedName>
</protein>
<evidence type="ECO:0000313" key="5">
    <source>
        <dbReference type="Proteomes" id="UP001344906"/>
    </source>
</evidence>
<dbReference type="PANTHER" id="PTHR34135">
    <property type="entry name" value="LYSOZYME"/>
    <property type="match status" value="1"/>
</dbReference>
<proteinExistence type="inferred from homology"/>
<dbReference type="SUPFAM" id="SSF51445">
    <property type="entry name" value="(Trans)glycosidases"/>
    <property type="match status" value="1"/>
</dbReference>
<evidence type="ECO:0000313" key="4">
    <source>
        <dbReference type="EMBL" id="GLV60658.1"/>
    </source>
</evidence>
<organism evidence="4 5">
    <name type="scientific">Dictyobacter halimunensis</name>
    <dbReference type="NCBI Taxonomy" id="3026934"/>
    <lineage>
        <taxon>Bacteria</taxon>
        <taxon>Bacillati</taxon>
        <taxon>Chloroflexota</taxon>
        <taxon>Ktedonobacteria</taxon>
        <taxon>Ktedonobacterales</taxon>
        <taxon>Dictyobacteraceae</taxon>
        <taxon>Dictyobacter</taxon>
    </lineage>
</organism>
<dbReference type="Gene3D" id="3.20.20.80">
    <property type="entry name" value="Glycosidases"/>
    <property type="match status" value="1"/>
</dbReference>
<dbReference type="Proteomes" id="UP001344906">
    <property type="component" value="Unassembled WGS sequence"/>
</dbReference>